<dbReference type="STRING" id="276.THFILI_11025"/>
<dbReference type="PANTHER" id="PTHR37318:SF1">
    <property type="entry name" value="BSL7504 PROTEIN"/>
    <property type="match status" value="1"/>
</dbReference>
<evidence type="ECO:0000313" key="2">
    <source>
        <dbReference type="EMBL" id="KGQ22089.2"/>
    </source>
</evidence>
<dbReference type="InterPro" id="IPR036390">
    <property type="entry name" value="WH_DNA-bd_sf"/>
</dbReference>
<gene>
    <name evidence="2" type="ORF">THFILI_11025</name>
</gene>
<dbReference type="InterPro" id="IPR011991">
    <property type="entry name" value="ArsR-like_HTH"/>
</dbReference>
<dbReference type="InterPro" id="IPR027395">
    <property type="entry name" value="WH_DNA-bd_dom"/>
</dbReference>
<dbReference type="Proteomes" id="UP000030364">
    <property type="component" value="Unassembled WGS sequence"/>
</dbReference>
<dbReference type="Gene3D" id="1.10.10.10">
    <property type="entry name" value="Winged helix-like DNA-binding domain superfamily/Winged helix DNA-binding domain"/>
    <property type="match status" value="1"/>
</dbReference>
<dbReference type="CDD" id="cd00090">
    <property type="entry name" value="HTH_ARSR"/>
    <property type="match status" value="1"/>
</dbReference>
<dbReference type="Pfam" id="PF13601">
    <property type="entry name" value="HTH_34"/>
    <property type="match status" value="1"/>
</dbReference>
<dbReference type="EMBL" id="JPSL02000040">
    <property type="protein sequence ID" value="KGQ22089.2"/>
    <property type="molecule type" value="Genomic_DNA"/>
</dbReference>
<evidence type="ECO:0000313" key="3">
    <source>
        <dbReference type="Proteomes" id="UP000030364"/>
    </source>
</evidence>
<evidence type="ECO:0000259" key="1">
    <source>
        <dbReference type="Pfam" id="PF13601"/>
    </source>
</evidence>
<accession>A0A0A2XA73</accession>
<name>A0A0A2XA73_THEFI</name>
<dbReference type="AlphaFoldDB" id="A0A0A2XA73"/>
<dbReference type="InterPro" id="IPR036388">
    <property type="entry name" value="WH-like_DNA-bd_sf"/>
</dbReference>
<comment type="caution">
    <text evidence="2">The sequence shown here is derived from an EMBL/GenBank/DDBJ whole genome shotgun (WGS) entry which is preliminary data.</text>
</comment>
<dbReference type="PANTHER" id="PTHR37318">
    <property type="entry name" value="BSL7504 PROTEIN"/>
    <property type="match status" value="1"/>
</dbReference>
<keyword evidence="3" id="KW-1185">Reference proteome</keyword>
<feature type="domain" description="Winged helix DNA-binding" evidence="1">
    <location>
        <begin position="12"/>
        <end position="87"/>
    </location>
</feature>
<proteinExistence type="predicted"/>
<protein>
    <submittedName>
        <fullName evidence="2">MarR family transcriptional regulator</fullName>
    </submittedName>
</protein>
<reference evidence="2 3" key="1">
    <citation type="journal article" date="2015" name="Genome Announc.">
        <title>Draft Genome Sequence of the Thermophile Thermus filiformis ATCC 43280, Producer of Carotenoid-(Di)glucoside-Branched Fatty Acid (Di)esters and Source of Hyperthermostable Enzymes of Biotechnological Interest.</title>
        <authorList>
            <person name="Mandelli F."/>
            <person name="Oliveira Ramires B."/>
            <person name="Couger M.B."/>
            <person name="Paixao D.A."/>
            <person name="Camilo C.M."/>
            <person name="Polikarpov I."/>
            <person name="Prade R."/>
            <person name="Riano-Pachon D.M."/>
            <person name="Squina F.M."/>
        </authorList>
    </citation>
    <scope>NUCLEOTIDE SEQUENCE [LARGE SCALE GENOMIC DNA]</scope>
    <source>
        <strain evidence="2 3">ATCC 43280</strain>
    </source>
</reference>
<sequence>MIHQETRLRLVALLAGLGEGAEAEFGWLQGVLGLSEGNLSSHLRRLEEAGYVEVRKGYQGRRPRTWVRLTPKGRAAYEAHRQALLRLLGA</sequence>
<dbReference type="SUPFAM" id="SSF46785">
    <property type="entry name" value="Winged helix' DNA-binding domain"/>
    <property type="match status" value="1"/>
</dbReference>
<organism evidence="2 3">
    <name type="scientific">Thermus filiformis</name>
    <dbReference type="NCBI Taxonomy" id="276"/>
    <lineage>
        <taxon>Bacteria</taxon>
        <taxon>Thermotogati</taxon>
        <taxon>Deinococcota</taxon>
        <taxon>Deinococci</taxon>
        <taxon>Thermales</taxon>
        <taxon>Thermaceae</taxon>
        <taxon>Thermus</taxon>
    </lineage>
</organism>